<feature type="domain" description="Protein kinase" evidence="16">
    <location>
        <begin position="210"/>
        <end position="453"/>
    </location>
</feature>
<keyword evidence="18" id="KW-1185">Reference proteome</keyword>
<dbReference type="PROSITE" id="PS50011">
    <property type="entry name" value="PROTEIN_KINASE_DOM"/>
    <property type="match status" value="1"/>
</dbReference>
<accession>A0ABR4C5F6</accession>
<dbReference type="SUPFAM" id="SSF49879">
    <property type="entry name" value="SMAD/FHA domain"/>
    <property type="match status" value="1"/>
</dbReference>
<dbReference type="PANTHER" id="PTHR24348">
    <property type="entry name" value="SERINE/THREONINE-PROTEIN KINASE UNC-51-RELATED"/>
    <property type="match status" value="1"/>
</dbReference>
<dbReference type="PROSITE" id="PS00107">
    <property type="entry name" value="PROTEIN_KINASE_ATP"/>
    <property type="match status" value="1"/>
</dbReference>
<evidence type="ECO:0000256" key="5">
    <source>
        <dbReference type="ARBA" id="ARBA00022679"/>
    </source>
</evidence>
<evidence type="ECO:0000256" key="13">
    <source>
        <dbReference type="PROSITE-ProRule" id="PRU10141"/>
    </source>
</evidence>
<dbReference type="EC" id="2.7.11.1" evidence="3"/>
<dbReference type="SMART" id="SM00220">
    <property type="entry name" value="S_TKc"/>
    <property type="match status" value="1"/>
</dbReference>
<evidence type="ECO:0000259" key="16">
    <source>
        <dbReference type="PROSITE" id="PS50011"/>
    </source>
</evidence>
<feature type="domain" description="FHA" evidence="15">
    <location>
        <begin position="85"/>
        <end position="131"/>
    </location>
</feature>
<dbReference type="InterPro" id="IPR008984">
    <property type="entry name" value="SMAD_FHA_dom_sf"/>
</dbReference>
<evidence type="ECO:0000256" key="1">
    <source>
        <dbReference type="ARBA" id="ARBA00004623"/>
    </source>
</evidence>
<dbReference type="Pfam" id="PF00498">
    <property type="entry name" value="FHA"/>
    <property type="match status" value="1"/>
</dbReference>
<comment type="catalytic activity">
    <reaction evidence="12">
        <text>L-seryl-[protein] + ATP = O-phospho-L-seryl-[protein] + ADP + H(+)</text>
        <dbReference type="Rhea" id="RHEA:17989"/>
        <dbReference type="Rhea" id="RHEA-COMP:9863"/>
        <dbReference type="Rhea" id="RHEA-COMP:11604"/>
        <dbReference type="ChEBI" id="CHEBI:15378"/>
        <dbReference type="ChEBI" id="CHEBI:29999"/>
        <dbReference type="ChEBI" id="CHEBI:30616"/>
        <dbReference type="ChEBI" id="CHEBI:83421"/>
        <dbReference type="ChEBI" id="CHEBI:456216"/>
        <dbReference type="EC" id="2.7.11.1"/>
    </reaction>
</comment>
<organism evidence="17 18">
    <name type="scientific">Oculimacula yallundae</name>
    <dbReference type="NCBI Taxonomy" id="86028"/>
    <lineage>
        <taxon>Eukaryota</taxon>
        <taxon>Fungi</taxon>
        <taxon>Dikarya</taxon>
        <taxon>Ascomycota</taxon>
        <taxon>Pezizomycotina</taxon>
        <taxon>Leotiomycetes</taxon>
        <taxon>Helotiales</taxon>
        <taxon>Ploettnerulaceae</taxon>
        <taxon>Oculimacula</taxon>
    </lineage>
</organism>
<keyword evidence="7" id="KW-0418">Kinase</keyword>
<dbReference type="InterPro" id="IPR000719">
    <property type="entry name" value="Prot_kinase_dom"/>
</dbReference>
<protein>
    <recommendedName>
        <fullName evidence="3">non-specific serine/threonine protein kinase</fullName>
        <ecNumber evidence="3">2.7.11.1</ecNumber>
    </recommendedName>
    <alternativeName>
        <fullName evidence="10">Autophagy-related protein 1</fullName>
    </alternativeName>
</protein>
<comment type="subcellular location">
    <subcellularLocation>
        <location evidence="1">Preautophagosomal structure membrane</location>
        <topology evidence="1">Peripheral membrane protein</topology>
    </subcellularLocation>
</comment>
<sequence length="645" mass="72900">MEDPNLIACLFPEDPYTMNAILNGPSRELRILRQAEIVLPKYSRGSRESTASASATEEEDKHAGLKSHLRLQLDFDPGPKANLGFTIGTDANLCDIVLEKQSRVSRKHCYLTFDSQRRLILVDYSSHGTTIKYNGKGGEERTHFTWILSDLPQKIEKITIEIGKIKLRIVPSMHEAHPLLYEQKVDRFLREVTVDDDLAGHFQPGQTPILITASKLGEGSFGVVRRMWNASTGFEFAAKCFREKMTAEMRSKEVSIMRQVSDLKNEHIVQFLGYLESQGQMNLEYLSFGSLDGQQDITRDESLTILRQSLNALTSVHEAGIAHRDIKPENILVQSRHPLHIKLSDFGLAKAIANLTSRCGSDPYFAPEIITKRRFESYTAACDIWSLGIVVLEYAYDLPQTPGPFDLEWCKEIAEYAREKSSEPLAKFLSTAMLVIRADERLEARECWNKAMLLPSHYQGCSQPMQRVSSAASDDRVDFFCMSHKTPSEVADAFSMDSFGAWSSQVRQTNAASSRAKAGHYSFANTDEQMPDYGSVGNINRWQASSQWTADYSSGGDYTAEQASLGPAADYYPMEDDTEEQEFEDEGSVRESSKNCSEAWQERSQAFTSREKQNESWMNIHRREKTGRDRRNVTEGHSVLKGSRY</sequence>
<dbReference type="Pfam" id="PF00069">
    <property type="entry name" value="Pkinase"/>
    <property type="match status" value="1"/>
</dbReference>
<dbReference type="InterPro" id="IPR011009">
    <property type="entry name" value="Kinase-like_dom_sf"/>
</dbReference>
<dbReference type="Gene3D" id="2.60.200.20">
    <property type="match status" value="1"/>
</dbReference>
<comment type="similarity">
    <text evidence="2">Belongs to the protein kinase superfamily. CAMK Ser/Thr protein kinase family. CHEK2 subfamily.</text>
</comment>
<evidence type="ECO:0000256" key="2">
    <source>
        <dbReference type="ARBA" id="ARBA00005575"/>
    </source>
</evidence>
<evidence type="ECO:0000256" key="14">
    <source>
        <dbReference type="SAM" id="MobiDB-lite"/>
    </source>
</evidence>
<dbReference type="PROSITE" id="PS50006">
    <property type="entry name" value="FHA_DOMAIN"/>
    <property type="match status" value="1"/>
</dbReference>
<reference evidence="17 18" key="1">
    <citation type="journal article" date="2024" name="Commun. Biol.">
        <title>Comparative genomic analysis of thermophilic fungi reveals convergent evolutionary adaptations and gene losses.</title>
        <authorList>
            <person name="Steindorff A.S."/>
            <person name="Aguilar-Pontes M.V."/>
            <person name="Robinson A.J."/>
            <person name="Andreopoulos B."/>
            <person name="LaButti K."/>
            <person name="Kuo A."/>
            <person name="Mondo S."/>
            <person name="Riley R."/>
            <person name="Otillar R."/>
            <person name="Haridas S."/>
            <person name="Lipzen A."/>
            <person name="Grimwood J."/>
            <person name="Schmutz J."/>
            <person name="Clum A."/>
            <person name="Reid I.D."/>
            <person name="Moisan M.C."/>
            <person name="Butler G."/>
            <person name="Nguyen T.T.M."/>
            <person name="Dewar K."/>
            <person name="Conant G."/>
            <person name="Drula E."/>
            <person name="Henrissat B."/>
            <person name="Hansel C."/>
            <person name="Singer S."/>
            <person name="Hutchinson M.I."/>
            <person name="de Vries R.P."/>
            <person name="Natvig D.O."/>
            <person name="Powell A.J."/>
            <person name="Tsang A."/>
            <person name="Grigoriev I.V."/>
        </authorList>
    </citation>
    <scope>NUCLEOTIDE SEQUENCE [LARGE SCALE GENOMIC DNA]</scope>
    <source>
        <strain evidence="17 18">CBS 494.80</strain>
    </source>
</reference>
<evidence type="ECO:0000313" key="17">
    <source>
        <dbReference type="EMBL" id="KAL2064731.1"/>
    </source>
</evidence>
<evidence type="ECO:0000313" key="18">
    <source>
        <dbReference type="Proteomes" id="UP001595075"/>
    </source>
</evidence>
<evidence type="ECO:0000259" key="15">
    <source>
        <dbReference type="PROSITE" id="PS50006"/>
    </source>
</evidence>
<comment type="caution">
    <text evidence="17">The sequence shown here is derived from an EMBL/GenBank/DDBJ whole genome shotgun (WGS) entry which is preliminary data.</text>
</comment>
<evidence type="ECO:0000256" key="8">
    <source>
        <dbReference type="ARBA" id="ARBA00022840"/>
    </source>
</evidence>
<keyword evidence="6 13" id="KW-0547">Nucleotide-binding</keyword>
<keyword evidence="5" id="KW-0808">Transferase</keyword>
<dbReference type="Proteomes" id="UP001595075">
    <property type="component" value="Unassembled WGS sequence"/>
</dbReference>
<dbReference type="CDD" id="cd00180">
    <property type="entry name" value="PKc"/>
    <property type="match status" value="1"/>
</dbReference>
<dbReference type="SUPFAM" id="SSF56112">
    <property type="entry name" value="Protein kinase-like (PK-like)"/>
    <property type="match status" value="1"/>
</dbReference>
<dbReference type="InterPro" id="IPR008271">
    <property type="entry name" value="Ser/Thr_kinase_AS"/>
</dbReference>
<evidence type="ECO:0000256" key="10">
    <source>
        <dbReference type="ARBA" id="ARBA00030237"/>
    </source>
</evidence>
<keyword evidence="9" id="KW-0072">Autophagy</keyword>
<dbReference type="PANTHER" id="PTHR24348:SF22">
    <property type="entry name" value="NON-SPECIFIC SERINE_THREONINE PROTEIN KINASE"/>
    <property type="match status" value="1"/>
</dbReference>
<name>A0ABR4C5F6_9HELO</name>
<dbReference type="PROSITE" id="PS00108">
    <property type="entry name" value="PROTEIN_KINASE_ST"/>
    <property type="match status" value="1"/>
</dbReference>
<feature type="compositionally biased region" description="Acidic residues" evidence="14">
    <location>
        <begin position="573"/>
        <end position="586"/>
    </location>
</feature>
<gene>
    <name evidence="17" type="ORF">VTL71DRAFT_3869</name>
</gene>
<evidence type="ECO:0000256" key="11">
    <source>
        <dbReference type="ARBA" id="ARBA00047899"/>
    </source>
</evidence>
<comment type="catalytic activity">
    <reaction evidence="11">
        <text>L-threonyl-[protein] + ATP = O-phospho-L-threonyl-[protein] + ADP + H(+)</text>
        <dbReference type="Rhea" id="RHEA:46608"/>
        <dbReference type="Rhea" id="RHEA-COMP:11060"/>
        <dbReference type="Rhea" id="RHEA-COMP:11605"/>
        <dbReference type="ChEBI" id="CHEBI:15378"/>
        <dbReference type="ChEBI" id="CHEBI:30013"/>
        <dbReference type="ChEBI" id="CHEBI:30616"/>
        <dbReference type="ChEBI" id="CHEBI:61977"/>
        <dbReference type="ChEBI" id="CHEBI:456216"/>
        <dbReference type="EC" id="2.7.11.1"/>
    </reaction>
</comment>
<dbReference type="EMBL" id="JAZHXI010000013">
    <property type="protein sequence ID" value="KAL2064731.1"/>
    <property type="molecule type" value="Genomic_DNA"/>
</dbReference>
<evidence type="ECO:0000256" key="7">
    <source>
        <dbReference type="ARBA" id="ARBA00022777"/>
    </source>
</evidence>
<dbReference type="SMART" id="SM00240">
    <property type="entry name" value="FHA"/>
    <property type="match status" value="1"/>
</dbReference>
<feature type="binding site" evidence="13">
    <location>
        <position position="239"/>
    </location>
    <ligand>
        <name>ATP</name>
        <dbReference type="ChEBI" id="CHEBI:30616"/>
    </ligand>
</feature>
<evidence type="ECO:0000256" key="6">
    <source>
        <dbReference type="ARBA" id="ARBA00022741"/>
    </source>
</evidence>
<dbReference type="CDD" id="cd00060">
    <property type="entry name" value="FHA"/>
    <property type="match status" value="1"/>
</dbReference>
<keyword evidence="8 13" id="KW-0067">ATP-binding</keyword>
<evidence type="ECO:0000256" key="3">
    <source>
        <dbReference type="ARBA" id="ARBA00012513"/>
    </source>
</evidence>
<dbReference type="InterPro" id="IPR000253">
    <property type="entry name" value="FHA_dom"/>
</dbReference>
<dbReference type="Gene3D" id="1.10.510.10">
    <property type="entry name" value="Transferase(Phosphotransferase) domain 1"/>
    <property type="match status" value="1"/>
</dbReference>
<feature type="region of interest" description="Disordered" evidence="14">
    <location>
        <begin position="569"/>
        <end position="645"/>
    </location>
</feature>
<dbReference type="InterPro" id="IPR045269">
    <property type="entry name" value="Atg1-like"/>
</dbReference>
<dbReference type="InterPro" id="IPR017441">
    <property type="entry name" value="Protein_kinase_ATP_BS"/>
</dbReference>
<proteinExistence type="inferred from homology"/>
<evidence type="ECO:0000256" key="9">
    <source>
        <dbReference type="ARBA" id="ARBA00023006"/>
    </source>
</evidence>
<evidence type="ECO:0000256" key="4">
    <source>
        <dbReference type="ARBA" id="ARBA00022527"/>
    </source>
</evidence>
<evidence type="ECO:0000256" key="12">
    <source>
        <dbReference type="ARBA" id="ARBA00048679"/>
    </source>
</evidence>
<keyword evidence="4" id="KW-0723">Serine/threonine-protein kinase</keyword>
<feature type="compositionally biased region" description="Polar residues" evidence="14">
    <location>
        <begin position="594"/>
        <end position="608"/>
    </location>
</feature>